<feature type="compositionally biased region" description="Low complexity" evidence="1">
    <location>
        <begin position="1"/>
        <end position="24"/>
    </location>
</feature>
<accession>C0CYH1</accession>
<name>C0CYH1_9FIRM</name>
<proteinExistence type="predicted"/>
<keyword evidence="3" id="KW-1185">Reference proteome</keyword>
<gene>
    <name evidence="2" type="ORF">CLOSTASPAR_02047</name>
</gene>
<reference evidence="2 3" key="1">
    <citation type="submission" date="2009-02" db="EMBL/GenBank/DDBJ databases">
        <title>Draft genome sequence of Clostridium asparagiforme (DSM 15981).</title>
        <authorList>
            <person name="Sudarsanam P."/>
            <person name="Ley R."/>
            <person name="Guruge J."/>
            <person name="Turnbaugh P.J."/>
            <person name="Mahowald M."/>
            <person name="Liep D."/>
            <person name="Gordon J."/>
        </authorList>
    </citation>
    <scope>NUCLEOTIDE SEQUENCE [LARGE SCALE GENOMIC DNA]</scope>
    <source>
        <strain evidence="2 3">DSM 15981</strain>
    </source>
</reference>
<organism evidence="2 3">
    <name type="scientific">[Clostridium] asparagiforme DSM 15981</name>
    <dbReference type="NCBI Taxonomy" id="518636"/>
    <lineage>
        <taxon>Bacteria</taxon>
        <taxon>Bacillati</taxon>
        <taxon>Bacillota</taxon>
        <taxon>Clostridia</taxon>
        <taxon>Lachnospirales</taxon>
        <taxon>Lachnospiraceae</taxon>
        <taxon>Enterocloster</taxon>
    </lineage>
</organism>
<sequence length="51" mass="5772">MGPAGPRPQQRGQQRDPPGQQQSGCGRLSDEFMRLKLQLYMTESPYSTFTI</sequence>
<dbReference type="EMBL" id="ACCJ01000112">
    <property type="protein sequence ID" value="EEG55871.1"/>
    <property type="molecule type" value="Genomic_DNA"/>
</dbReference>
<feature type="region of interest" description="Disordered" evidence="1">
    <location>
        <begin position="1"/>
        <end position="27"/>
    </location>
</feature>
<evidence type="ECO:0000256" key="1">
    <source>
        <dbReference type="SAM" id="MobiDB-lite"/>
    </source>
</evidence>
<dbReference type="AlphaFoldDB" id="C0CYH1"/>
<evidence type="ECO:0000313" key="2">
    <source>
        <dbReference type="EMBL" id="EEG55871.1"/>
    </source>
</evidence>
<evidence type="ECO:0000313" key="3">
    <source>
        <dbReference type="Proteomes" id="UP000004756"/>
    </source>
</evidence>
<dbReference type="Proteomes" id="UP000004756">
    <property type="component" value="Unassembled WGS sequence"/>
</dbReference>
<protein>
    <submittedName>
        <fullName evidence="2">Uncharacterized protein</fullName>
    </submittedName>
</protein>
<comment type="caution">
    <text evidence="2">The sequence shown here is derived from an EMBL/GenBank/DDBJ whole genome shotgun (WGS) entry which is preliminary data.</text>
</comment>
<dbReference type="HOGENOM" id="CLU_3097168_0_0_9"/>